<feature type="signal peptide" evidence="1">
    <location>
        <begin position="1"/>
        <end position="23"/>
    </location>
</feature>
<protein>
    <submittedName>
        <fullName evidence="3">Nodule Cysteine-Rich (NCR) secreted peptide</fullName>
    </submittedName>
</protein>
<reference evidence="4" key="3">
    <citation type="submission" date="2015-04" db="UniProtKB">
        <authorList>
            <consortium name="EnsemblPlants"/>
        </authorList>
    </citation>
    <scope>IDENTIFICATION</scope>
    <source>
        <strain evidence="4">cv. Jemalong A17</strain>
    </source>
</reference>
<dbReference type="EnsemblPlants" id="KEH38552">
    <property type="protein sequence ID" value="KEH38552"/>
    <property type="gene ID" value="MTR_2g073310"/>
</dbReference>
<dbReference type="HOGENOM" id="CLU_181053_0_0_1"/>
<dbReference type="AlphaFoldDB" id="A0A072V9R1"/>
<dbReference type="Pfam" id="PF07127">
    <property type="entry name" value="Nodulin_late"/>
    <property type="match status" value="1"/>
</dbReference>
<reference evidence="3 5" key="2">
    <citation type="journal article" date="2014" name="BMC Genomics">
        <title>An improved genome release (version Mt4.0) for the model legume Medicago truncatula.</title>
        <authorList>
            <person name="Tang H."/>
            <person name="Krishnakumar V."/>
            <person name="Bidwell S."/>
            <person name="Rosen B."/>
            <person name="Chan A."/>
            <person name="Zhou S."/>
            <person name="Gentzbittel L."/>
            <person name="Childs K.L."/>
            <person name="Yandell M."/>
            <person name="Gundlach H."/>
            <person name="Mayer K.F."/>
            <person name="Schwartz D.C."/>
            <person name="Town C.D."/>
        </authorList>
    </citation>
    <scope>GENOME REANNOTATION</scope>
    <source>
        <strain evidence="3">A17</strain>
        <strain evidence="4 5">cv. Jemalong A17</strain>
    </source>
</reference>
<dbReference type="Proteomes" id="UP000002051">
    <property type="component" value="Chromosome 2"/>
</dbReference>
<keyword evidence="5" id="KW-1185">Reference proteome</keyword>
<evidence type="ECO:0000313" key="5">
    <source>
        <dbReference type="Proteomes" id="UP000002051"/>
    </source>
</evidence>
<evidence type="ECO:0000256" key="1">
    <source>
        <dbReference type="SAM" id="SignalP"/>
    </source>
</evidence>
<organism evidence="3 5">
    <name type="scientific">Medicago truncatula</name>
    <name type="common">Barrel medic</name>
    <name type="synonym">Medicago tribuloides</name>
    <dbReference type="NCBI Taxonomy" id="3880"/>
    <lineage>
        <taxon>Eukaryota</taxon>
        <taxon>Viridiplantae</taxon>
        <taxon>Streptophyta</taxon>
        <taxon>Embryophyta</taxon>
        <taxon>Tracheophyta</taxon>
        <taxon>Spermatophyta</taxon>
        <taxon>Magnoliopsida</taxon>
        <taxon>eudicotyledons</taxon>
        <taxon>Gunneridae</taxon>
        <taxon>Pentapetalae</taxon>
        <taxon>rosids</taxon>
        <taxon>fabids</taxon>
        <taxon>Fabales</taxon>
        <taxon>Fabaceae</taxon>
        <taxon>Papilionoideae</taxon>
        <taxon>50 kb inversion clade</taxon>
        <taxon>NPAAA clade</taxon>
        <taxon>Hologalegina</taxon>
        <taxon>IRL clade</taxon>
        <taxon>Trifolieae</taxon>
        <taxon>Medicago</taxon>
    </lineage>
</organism>
<accession>A0A072V9R1</accession>
<evidence type="ECO:0000259" key="2">
    <source>
        <dbReference type="Pfam" id="PF07127"/>
    </source>
</evidence>
<evidence type="ECO:0000313" key="4">
    <source>
        <dbReference type="EnsemblPlants" id="KEH38552"/>
    </source>
</evidence>
<gene>
    <name evidence="3" type="ordered locus">MTR_2g073310</name>
</gene>
<proteinExistence type="predicted"/>
<keyword evidence="1" id="KW-0732">Signal</keyword>
<dbReference type="InterPro" id="IPR009810">
    <property type="entry name" value="Nodulin_late_dom"/>
</dbReference>
<sequence>MAEIPKFVYALISFLSLILVLSSNEIEHCETHSDCPHYMCDSPQTPWCMAYECWCF</sequence>
<reference evidence="3 5" key="1">
    <citation type="journal article" date="2011" name="Nature">
        <title>The Medicago genome provides insight into the evolution of rhizobial symbioses.</title>
        <authorList>
            <person name="Young N.D."/>
            <person name="Debelle F."/>
            <person name="Oldroyd G.E."/>
            <person name="Geurts R."/>
            <person name="Cannon S.B."/>
            <person name="Udvardi M.K."/>
            <person name="Benedito V.A."/>
            <person name="Mayer K.F."/>
            <person name="Gouzy J."/>
            <person name="Schoof H."/>
            <person name="Van de Peer Y."/>
            <person name="Proost S."/>
            <person name="Cook D.R."/>
            <person name="Meyers B.C."/>
            <person name="Spannagl M."/>
            <person name="Cheung F."/>
            <person name="De Mita S."/>
            <person name="Krishnakumar V."/>
            <person name="Gundlach H."/>
            <person name="Zhou S."/>
            <person name="Mudge J."/>
            <person name="Bharti A.K."/>
            <person name="Murray J.D."/>
            <person name="Naoumkina M.A."/>
            <person name="Rosen B."/>
            <person name="Silverstein K.A."/>
            <person name="Tang H."/>
            <person name="Rombauts S."/>
            <person name="Zhao P.X."/>
            <person name="Zhou P."/>
            <person name="Barbe V."/>
            <person name="Bardou P."/>
            <person name="Bechner M."/>
            <person name="Bellec A."/>
            <person name="Berger A."/>
            <person name="Berges H."/>
            <person name="Bidwell S."/>
            <person name="Bisseling T."/>
            <person name="Choisne N."/>
            <person name="Couloux A."/>
            <person name="Denny R."/>
            <person name="Deshpande S."/>
            <person name="Dai X."/>
            <person name="Doyle J.J."/>
            <person name="Dudez A.M."/>
            <person name="Farmer A.D."/>
            <person name="Fouteau S."/>
            <person name="Franken C."/>
            <person name="Gibelin C."/>
            <person name="Gish J."/>
            <person name="Goldstein S."/>
            <person name="Gonzalez A.J."/>
            <person name="Green P.J."/>
            <person name="Hallab A."/>
            <person name="Hartog M."/>
            <person name="Hua A."/>
            <person name="Humphray S.J."/>
            <person name="Jeong D.H."/>
            <person name="Jing Y."/>
            <person name="Jocker A."/>
            <person name="Kenton S.M."/>
            <person name="Kim D.J."/>
            <person name="Klee K."/>
            <person name="Lai H."/>
            <person name="Lang C."/>
            <person name="Lin S."/>
            <person name="Macmil S.L."/>
            <person name="Magdelenat G."/>
            <person name="Matthews L."/>
            <person name="McCorrison J."/>
            <person name="Monaghan E.L."/>
            <person name="Mun J.H."/>
            <person name="Najar F.Z."/>
            <person name="Nicholson C."/>
            <person name="Noirot C."/>
            <person name="O'Bleness M."/>
            <person name="Paule C.R."/>
            <person name="Poulain J."/>
            <person name="Prion F."/>
            <person name="Qin B."/>
            <person name="Qu C."/>
            <person name="Retzel E.F."/>
            <person name="Riddle C."/>
            <person name="Sallet E."/>
            <person name="Samain S."/>
            <person name="Samson N."/>
            <person name="Sanders I."/>
            <person name="Saurat O."/>
            <person name="Scarpelli C."/>
            <person name="Schiex T."/>
            <person name="Segurens B."/>
            <person name="Severin A.J."/>
            <person name="Sherrier D.J."/>
            <person name="Shi R."/>
            <person name="Sims S."/>
            <person name="Singer S.R."/>
            <person name="Sinharoy S."/>
            <person name="Sterck L."/>
            <person name="Viollet A."/>
            <person name="Wang B.B."/>
            <person name="Wang K."/>
            <person name="Wang M."/>
            <person name="Wang X."/>
            <person name="Warfsmann J."/>
            <person name="Weissenbach J."/>
            <person name="White D.D."/>
            <person name="White J.D."/>
            <person name="Wiley G.B."/>
            <person name="Wincker P."/>
            <person name="Xing Y."/>
            <person name="Yang L."/>
            <person name="Yao Z."/>
            <person name="Ying F."/>
            <person name="Zhai J."/>
            <person name="Zhou L."/>
            <person name="Zuber A."/>
            <person name="Denarie J."/>
            <person name="Dixon R.A."/>
            <person name="May G.D."/>
            <person name="Schwartz D.C."/>
            <person name="Rogers J."/>
            <person name="Quetier F."/>
            <person name="Town C.D."/>
            <person name="Roe B.A."/>
        </authorList>
    </citation>
    <scope>NUCLEOTIDE SEQUENCE [LARGE SCALE GENOMIC DNA]</scope>
    <source>
        <strain evidence="3">A17</strain>
        <strain evidence="4 5">cv. Jemalong A17</strain>
    </source>
</reference>
<feature type="chain" id="PRO_5014500434" evidence="1">
    <location>
        <begin position="24"/>
        <end position="56"/>
    </location>
</feature>
<dbReference type="GO" id="GO:0046872">
    <property type="term" value="F:metal ion binding"/>
    <property type="evidence" value="ECO:0007669"/>
    <property type="project" value="InterPro"/>
</dbReference>
<name>A0A072V9R1_MEDTR</name>
<evidence type="ECO:0000313" key="3">
    <source>
        <dbReference type="EMBL" id="KEH38552.1"/>
    </source>
</evidence>
<feature type="domain" description="Late nodulin" evidence="2">
    <location>
        <begin position="1"/>
        <end position="53"/>
    </location>
</feature>
<dbReference type="EMBL" id="CM001218">
    <property type="protein sequence ID" value="KEH38552.1"/>
    <property type="molecule type" value="Genomic_DNA"/>
</dbReference>